<keyword evidence="1" id="KW-0472">Membrane</keyword>
<feature type="transmembrane region" description="Helical" evidence="1">
    <location>
        <begin position="254"/>
        <end position="275"/>
    </location>
</feature>
<evidence type="ECO:0000313" key="3">
    <source>
        <dbReference type="Proteomes" id="UP000279275"/>
    </source>
</evidence>
<accession>A0A3M2L557</accession>
<feature type="transmembrane region" description="Helical" evidence="1">
    <location>
        <begin position="130"/>
        <end position="150"/>
    </location>
</feature>
<feature type="transmembrane region" description="Helical" evidence="1">
    <location>
        <begin position="417"/>
        <end position="442"/>
    </location>
</feature>
<sequence>MAVPDANDSVPEYAVGLATPRRPPKAHRGPRHALVESFAVFCGAYIAGLALLTPLDLGTLSVGPALETTIVIFNLPEAMMAAAALAVGAASFAAVAGARFAWSLCTICALLLLVDSALPASRMGVGTLELRNFVDCLAAGAMLGALAAVSLHFRGRAPAYLSGVLTGIVIGAGVEIPKGEASTLGRLAAGVPPTWLLAFTAIMLGVCLYWHRTKVARTASTMLLGFPIAPILAITVVLITIIEVSDWLDRHRAGLSGNIAGVILIVLAGWAAALLLPGRDGILTLQALAVGATAFTVVTVPRPAWIVPCVFAAVALGLTLGSRWPASLLSITASIAASLFGIFVTDATDAMVPVIGCLLLALVAGYCFGSTVTRSVVGTVQAIAALVVPYSLVALRGRGLSSRGHMERFYRDPHQGVGHTPGILVAVIAALCGLGVVLVRWLRPTNHPT</sequence>
<feature type="transmembrane region" description="Helical" evidence="1">
    <location>
        <begin position="157"/>
        <end position="174"/>
    </location>
</feature>
<feature type="transmembrane region" description="Helical" evidence="1">
    <location>
        <begin position="194"/>
        <end position="211"/>
    </location>
</feature>
<evidence type="ECO:0000313" key="2">
    <source>
        <dbReference type="EMBL" id="RMI32777.1"/>
    </source>
</evidence>
<dbReference type="Proteomes" id="UP000279275">
    <property type="component" value="Unassembled WGS sequence"/>
</dbReference>
<evidence type="ECO:0000256" key="1">
    <source>
        <dbReference type="SAM" id="Phobius"/>
    </source>
</evidence>
<feature type="transmembrane region" description="Helical" evidence="1">
    <location>
        <begin position="72"/>
        <end position="93"/>
    </location>
</feature>
<keyword evidence="1" id="KW-1133">Transmembrane helix</keyword>
<feature type="transmembrane region" description="Helical" evidence="1">
    <location>
        <begin position="350"/>
        <end position="369"/>
    </location>
</feature>
<dbReference type="AlphaFoldDB" id="A0A3M2L557"/>
<organism evidence="2 3">
    <name type="scientific">Nocardia stercoris</name>
    <dbReference type="NCBI Taxonomy" id="2483361"/>
    <lineage>
        <taxon>Bacteria</taxon>
        <taxon>Bacillati</taxon>
        <taxon>Actinomycetota</taxon>
        <taxon>Actinomycetes</taxon>
        <taxon>Mycobacteriales</taxon>
        <taxon>Nocardiaceae</taxon>
        <taxon>Nocardia</taxon>
    </lineage>
</organism>
<dbReference type="EMBL" id="RFFH01000004">
    <property type="protein sequence ID" value="RMI32777.1"/>
    <property type="molecule type" value="Genomic_DNA"/>
</dbReference>
<feature type="transmembrane region" description="Helical" evidence="1">
    <location>
        <begin position="328"/>
        <end position="344"/>
    </location>
</feature>
<keyword evidence="3" id="KW-1185">Reference proteome</keyword>
<reference evidence="2 3" key="1">
    <citation type="submission" date="2018-10" db="EMBL/GenBank/DDBJ databases">
        <title>Isolation from cow dung.</title>
        <authorList>
            <person name="Ling L."/>
        </authorList>
    </citation>
    <scope>NUCLEOTIDE SEQUENCE [LARGE SCALE GENOMIC DNA]</scope>
    <source>
        <strain evidence="2 3">NEAU-LL90</strain>
    </source>
</reference>
<name>A0A3M2L557_9NOCA</name>
<keyword evidence="1" id="KW-0812">Transmembrane</keyword>
<feature type="transmembrane region" description="Helical" evidence="1">
    <location>
        <begin position="223"/>
        <end position="242"/>
    </location>
</feature>
<feature type="transmembrane region" description="Helical" evidence="1">
    <location>
        <begin position="282"/>
        <end position="298"/>
    </location>
</feature>
<feature type="transmembrane region" description="Helical" evidence="1">
    <location>
        <begin position="100"/>
        <end position="118"/>
    </location>
</feature>
<feature type="transmembrane region" description="Helical" evidence="1">
    <location>
        <begin position="33"/>
        <end position="52"/>
    </location>
</feature>
<gene>
    <name evidence="2" type="ORF">EBN03_12605</name>
</gene>
<feature type="transmembrane region" description="Helical" evidence="1">
    <location>
        <begin position="304"/>
        <end position="321"/>
    </location>
</feature>
<comment type="caution">
    <text evidence="2">The sequence shown here is derived from an EMBL/GenBank/DDBJ whole genome shotgun (WGS) entry which is preliminary data.</text>
</comment>
<proteinExistence type="predicted"/>
<protein>
    <submittedName>
        <fullName evidence="2">Uncharacterized protein</fullName>
    </submittedName>
</protein>
<feature type="transmembrane region" description="Helical" evidence="1">
    <location>
        <begin position="376"/>
        <end position="397"/>
    </location>
</feature>